<keyword evidence="1" id="KW-0472">Membrane</keyword>
<proteinExistence type="predicted"/>
<evidence type="ECO:0000313" key="2">
    <source>
        <dbReference type="EMBL" id="CAH1214613.1"/>
    </source>
</evidence>
<reference evidence="2" key="1">
    <citation type="submission" date="2022-01" db="EMBL/GenBank/DDBJ databases">
        <authorList>
            <person name="Criscuolo A."/>
        </authorList>
    </citation>
    <scope>NUCLEOTIDE SEQUENCE</scope>
    <source>
        <strain evidence="2">CIP111893</strain>
    </source>
</reference>
<evidence type="ECO:0000313" key="3">
    <source>
        <dbReference type="Proteomes" id="UP000838686"/>
    </source>
</evidence>
<comment type="caution">
    <text evidence="2">The sequence shown here is derived from an EMBL/GenBank/DDBJ whole genome shotgun (WGS) entry which is preliminary data.</text>
</comment>
<keyword evidence="1" id="KW-1133">Transmembrane helix</keyword>
<dbReference type="EMBL" id="CAKMMF010000023">
    <property type="protein sequence ID" value="CAH1214613.1"/>
    <property type="molecule type" value="Genomic_DNA"/>
</dbReference>
<accession>A0ABM9CKN0</accession>
<evidence type="ECO:0000256" key="1">
    <source>
        <dbReference type="SAM" id="Phobius"/>
    </source>
</evidence>
<sequence>MYEKGVLIVLAAVAITALVACNALIFMVFMGIGTDLFSDIGVDSSMDISVDVLAGGENVGNAIDRVRESGTLFVDQHDVKGYVREDGTAVEDYWRDGFERTNPDGNLLNNLKK</sequence>
<name>A0ABM9CKN0_9BACL</name>
<dbReference type="Proteomes" id="UP000838686">
    <property type="component" value="Unassembled WGS sequence"/>
</dbReference>
<organism evidence="2 3">
    <name type="scientific">Paenibacillus plantiphilus</name>
    <dbReference type="NCBI Taxonomy" id="2905650"/>
    <lineage>
        <taxon>Bacteria</taxon>
        <taxon>Bacillati</taxon>
        <taxon>Bacillota</taxon>
        <taxon>Bacilli</taxon>
        <taxon>Bacillales</taxon>
        <taxon>Paenibacillaceae</taxon>
        <taxon>Paenibacillus</taxon>
    </lineage>
</organism>
<keyword evidence="1" id="KW-0812">Transmembrane</keyword>
<dbReference type="RefSeq" id="WP_236344181.1">
    <property type="nucleotide sequence ID" value="NZ_CAKMMF010000023.1"/>
</dbReference>
<feature type="transmembrane region" description="Helical" evidence="1">
    <location>
        <begin position="6"/>
        <end position="29"/>
    </location>
</feature>
<keyword evidence="3" id="KW-1185">Reference proteome</keyword>
<dbReference type="PROSITE" id="PS51257">
    <property type="entry name" value="PROKAR_LIPOPROTEIN"/>
    <property type="match status" value="1"/>
</dbReference>
<gene>
    <name evidence="2" type="ORF">PAECIP111893_03823</name>
</gene>
<protein>
    <submittedName>
        <fullName evidence="2">Uncharacterized protein</fullName>
    </submittedName>
</protein>